<keyword evidence="2" id="KW-0472">Membrane</keyword>
<dbReference type="WBParaSite" id="GPUH_0000958301-mRNA-1">
    <property type="protein sequence ID" value="GPUH_0000958301-mRNA-1"/>
    <property type="gene ID" value="GPUH_0000958301"/>
</dbReference>
<evidence type="ECO:0000313" key="5">
    <source>
        <dbReference type="WBParaSite" id="GPUH_0000958301-mRNA-1"/>
    </source>
</evidence>
<keyword evidence="2" id="KW-1133">Transmembrane helix</keyword>
<proteinExistence type="predicted"/>
<reference evidence="5" key="1">
    <citation type="submission" date="2016-06" db="UniProtKB">
        <authorList>
            <consortium name="WormBaseParasite"/>
        </authorList>
    </citation>
    <scope>IDENTIFICATION</scope>
</reference>
<reference evidence="3 4" key="2">
    <citation type="submission" date="2018-11" db="EMBL/GenBank/DDBJ databases">
        <authorList>
            <consortium name="Pathogen Informatics"/>
        </authorList>
    </citation>
    <scope>NUCLEOTIDE SEQUENCE [LARGE SCALE GENOMIC DNA]</scope>
</reference>
<evidence type="ECO:0000256" key="1">
    <source>
        <dbReference type="SAM" id="MobiDB-lite"/>
    </source>
</evidence>
<feature type="compositionally biased region" description="Acidic residues" evidence="1">
    <location>
        <begin position="50"/>
        <end position="61"/>
    </location>
</feature>
<evidence type="ECO:0000313" key="4">
    <source>
        <dbReference type="Proteomes" id="UP000271098"/>
    </source>
</evidence>
<dbReference type="EMBL" id="UYRT01031830">
    <property type="protein sequence ID" value="VDK73956.1"/>
    <property type="molecule type" value="Genomic_DNA"/>
</dbReference>
<dbReference type="AlphaFoldDB" id="A0A183DLI1"/>
<feature type="region of interest" description="Disordered" evidence="1">
    <location>
        <begin position="47"/>
        <end position="69"/>
    </location>
</feature>
<protein>
    <submittedName>
        <fullName evidence="5">V-type proton ATPase subunit a</fullName>
    </submittedName>
</protein>
<name>A0A183DLI1_9BILA</name>
<evidence type="ECO:0000313" key="3">
    <source>
        <dbReference type="EMBL" id="VDK73956.1"/>
    </source>
</evidence>
<keyword evidence="2" id="KW-0812">Transmembrane</keyword>
<dbReference type="Proteomes" id="UP000271098">
    <property type="component" value="Unassembled WGS sequence"/>
</dbReference>
<organism evidence="5">
    <name type="scientific">Gongylonema pulchrum</name>
    <dbReference type="NCBI Taxonomy" id="637853"/>
    <lineage>
        <taxon>Eukaryota</taxon>
        <taxon>Metazoa</taxon>
        <taxon>Ecdysozoa</taxon>
        <taxon>Nematoda</taxon>
        <taxon>Chromadorea</taxon>
        <taxon>Rhabditida</taxon>
        <taxon>Spirurina</taxon>
        <taxon>Spiruromorpha</taxon>
        <taxon>Spiruroidea</taxon>
        <taxon>Gongylonematidae</taxon>
        <taxon>Gongylonema</taxon>
    </lineage>
</organism>
<gene>
    <name evidence="3" type="ORF">GPUH_LOCUS9571</name>
</gene>
<accession>A0A183DLI1</accession>
<evidence type="ECO:0000256" key="2">
    <source>
        <dbReference type="SAM" id="Phobius"/>
    </source>
</evidence>
<keyword evidence="4" id="KW-1185">Reference proteome</keyword>
<sequence>MAEFFGGVYPPIVVVLFCTVLVGPLLLLNMHQLYWFLTHVEVVGDRNNDDGDGSVDGDDNNEDRIYRRQ</sequence>
<feature type="transmembrane region" description="Helical" evidence="2">
    <location>
        <begin position="6"/>
        <end position="28"/>
    </location>
</feature>